<dbReference type="PANTHER" id="PTHR47331">
    <property type="entry name" value="PHD-TYPE DOMAIN-CONTAINING PROTEIN"/>
    <property type="match status" value="1"/>
</dbReference>
<evidence type="ECO:0000313" key="3">
    <source>
        <dbReference type="Proteomes" id="UP001249851"/>
    </source>
</evidence>
<organism evidence="2 3">
    <name type="scientific">Acropora cervicornis</name>
    <name type="common">Staghorn coral</name>
    <dbReference type="NCBI Taxonomy" id="6130"/>
    <lineage>
        <taxon>Eukaryota</taxon>
        <taxon>Metazoa</taxon>
        <taxon>Cnidaria</taxon>
        <taxon>Anthozoa</taxon>
        <taxon>Hexacorallia</taxon>
        <taxon>Scleractinia</taxon>
        <taxon>Astrocoeniina</taxon>
        <taxon>Acroporidae</taxon>
        <taxon>Acropora</taxon>
    </lineage>
</organism>
<evidence type="ECO:0000256" key="1">
    <source>
        <dbReference type="SAM" id="MobiDB-lite"/>
    </source>
</evidence>
<name>A0AAD9V121_ACRCE</name>
<dbReference type="PANTHER" id="PTHR47331:SF1">
    <property type="entry name" value="GAG-LIKE PROTEIN"/>
    <property type="match status" value="1"/>
</dbReference>
<accession>A0AAD9V121</accession>
<dbReference type="EMBL" id="JARQWQ010000050">
    <property type="protein sequence ID" value="KAK2557268.1"/>
    <property type="molecule type" value="Genomic_DNA"/>
</dbReference>
<feature type="compositionally biased region" description="Polar residues" evidence="1">
    <location>
        <begin position="96"/>
        <end position="105"/>
    </location>
</feature>
<reference evidence="2" key="1">
    <citation type="journal article" date="2023" name="G3 (Bethesda)">
        <title>Whole genome assembly and annotation of the endangered Caribbean coral Acropora cervicornis.</title>
        <authorList>
            <person name="Selwyn J.D."/>
            <person name="Vollmer S.V."/>
        </authorList>
    </citation>
    <scope>NUCLEOTIDE SEQUENCE</scope>
    <source>
        <strain evidence="2">K2</strain>
    </source>
</reference>
<sequence>MEKLKTEKARTKGAFTRTKTKLLMSMEGGLSPKVKVMESLDNFAIAFENVIDACARLQLYYEDIVDRERFLAVSCEMEAMEQDFNETEQLVKGYLNGSQGNTSDFSRPEPTGESSRTEFESSRTDRRTEKLQDEIVKAKEEINRIAQDLERTYLECEKELNKKLMEHNQQSGERSKQTLGVSGEQSEQTTKGSLSFPSENATPKVEPMVPLNEREYSLRSTGTPSALRKSEALTKMPSGVPLVSAGVVSSTPNILQSLESNKVSSGVEHVQNQPKISLDPKVGNCVPTQFVTAAHSHASIGTRVEPHLSQELTPSTTPAANQPSQIITGVGKSSVKQLKPSAVGRTYVTQERPTISGPRRRDIKKCKLCNHPHGLWACDSFRKMTVNQRWDIAREQRVCFRCLSYGHQGEACVRSRICGLNGCRSAHHRLLHDENSVGLRSRDNNRREESESQPAQDENHEMKALVIYQRNTARENPYSKNVL</sequence>
<keyword evidence="3" id="KW-1185">Reference proteome</keyword>
<feature type="region of interest" description="Disordered" evidence="1">
    <location>
        <begin position="434"/>
        <end position="462"/>
    </location>
</feature>
<evidence type="ECO:0000313" key="2">
    <source>
        <dbReference type="EMBL" id="KAK2557268.1"/>
    </source>
</evidence>
<dbReference type="Proteomes" id="UP001249851">
    <property type="component" value="Unassembled WGS sequence"/>
</dbReference>
<dbReference type="AlphaFoldDB" id="A0AAD9V121"/>
<comment type="caution">
    <text evidence="2">The sequence shown here is derived from an EMBL/GenBank/DDBJ whole genome shotgun (WGS) entry which is preliminary data.</text>
</comment>
<protein>
    <recommendedName>
        <fullName evidence="4">CCHC-type domain-containing protein</fullName>
    </recommendedName>
</protein>
<evidence type="ECO:0008006" key="4">
    <source>
        <dbReference type="Google" id="ProtNLM"/>
    </source>
</evidence>
<proteinExistence type="predicted"/>
<reference evidence="2" key="2">
    <citation type="journal article" date="2023" name="Science">
        <title>Genomic signatures of disease resistance in endangered staghorn corals.</title>
        <authorList>
            <person name="Vollmer S.V."/>
            <person name="Selwyn J.D."/>
            <person name="Despard B.A."/>
            <person name="Roesel C.L."/>
        </authorList>
    </citation>
    <scope>NUCLEOTIDE SEQUENCE</scope>
    <source>
        <strain evidence="2">K2</strain>
    </source>
</reference>
<feature type="region of interest" description="Disordered" evidence="1">
    <location>
        <begin position="95"/>
        <end position="131"/>
    </location>
</feature>
<gene>
    <name evidence="2" type="ORF">P5673_020358</name>
</gene>
<feature type="compositionally biased region" description="Polar residues" evidence="1">
    <location>
        <begin position="167"/>
        <end position="201"/>
    </location>
</feature>
<feature type="compositionally biased region" description="Basic and acidic residues" evidence="1">
    <location>
        <begin position="434"/>
        <end position="450"/>
    </location>
</feature>
<feature type="region of interest" description="Disordered" evidence="1">
    <location>
        <begin position="166"/>
        <end position="211"/>
    </location>
</feature>
<feature type="compositionally biased region" description="Basic and acidic residues" evidence="1">
    <location>
        <begin position="115"/>
        <end position="131"/>
    </location>
</feature>